<dbReference type="SUPFAM" id="SSF54403">
    <property type="entry name" value="Cystatin/monellin"/>
    <property type="match status" value="1"/>
</dbReference>
<dbReference type="Gene3D" id="3.10.450.10">
    <property type="match status" value="1"/>
</dbReference>
<dbReference type="FunFam" id="3.10.450.10:FF:000001">
    <property type="entry name" value="Cystatin-A"/>
    <property type="match status" value="1"/>
</dbReference>
<dbReference type="RefSeq" id="XP_018101304.1">
    <property type="nucleotide sequence ID" value="XM_018245815.2"/>
</dbReference>
<keyword evidence="3" id="KW-0963">Cytoplasm</keyword>
<dbReference type="KEGG" id="xla:108707815"/>
<dbReference type="InterPro" id="IPR000010">
    <property type="entry name" value="Cystatin_dom"/>
</dbReference>
<reference evidence="8" key="1">
    <citation type="submission" date="2025-08" db="UniProtKB">
        <authorList>
            <consortium name="RefSeq"/>
        </authorList>
    </citation>
    <scope>IDENTIFICATION</scope>
    <source>
        <strain evidence="8">J_2021</strain>
        <tissue evidence="8">Erythrocytes</tissue>
    </source>
</reference>
<evidence type="ECO:0000256" key="2">
    <source>
        <dbReference type="ARBA" id="ARBA00009403"/>
    </source>
</evidence>
<dbReference type="Bgee" id="108707815">
    <property type="expression patterns" value="Expressed in zone of skin and 7 other cell types or tissues"/>
</dbReference>
<dbReference type="InterPro" id="IPR001713">
    <property type="entry name" value="Prot_inh_stefin"/>
</dbReference>
<dbReference type="Proteomes" id="UP000186698">
    <property type="component" value="Chromosome 2L"/>
</dbReference>
<organism evidence="7 8">
    <name type="scientific">Xenopus laevis</name>
    <name type="common">African clawed frog</name>
    <dbReference type="NCBI Taxonomy" id="8355"/>
    <lineage>
        <taxon>Eukaryota</taxon>
        <taxon>Metazoa</taxon>
        <taxon>Chordata</taxon>
        <taxon>Craniata</taxon>
        <taxon>Vertebrata</taxon>
        <taxon>Euteleostomi</taxon>
        <taxon>Amphibia</taxon>
        <taxon>Batrachia</taxon>
        <taxon>Anura</taxon>
        <taxon>Pipoidea</taxon>
        <taxon>Pipidae</taxon>
        <taxon>Xenopodinae</taxon>
        <taxon>Xenopus</taxon>
        <taxon>Xenopus</taxon>
    </lineage>
</organism>
<gene>
    <name evidence="8" type="primary">LOC108707815</name>
</gene>
<dbReference type="InterPro" id="IPR018073">
    <property type="entry name" value="Prot_inh_cystat_CS"/>
</dbReference>
<dbReference type="GO" id="GO:0005829">
    <property type="term" value="C:cytosol"/>
    <property type="evidence" value="ECO:0000318"/>
    <property type="project" value="GO_Central"/>
</dbReference>
<evidence type="ECO:0000256" key="3">
    <source>
        <dbReference type="ARBA" id="ARBA00022490"/>
    </source>
</evidence>
<dbReference type="PRINTS" id="PR00295">
    <property type="entry name" value="STEFINA"/>
</dbReference>
<evidence type="ECO:0000256" key="4">
    <source>
        <dbReference type="ARBA" id="ARBA00022690"/>
    </source>
</evidence>
<evidence type="ECO:0000256" key="6">
    <source>
        <dbReference type="SAM" id="MobiDB-lite"/>
    </source>
</evidence>
<dbReference type="Pfam" id="PF00031">
    <property type="entry name" value="Cystatin"/>
    <property type="match status" value="1"/>
</dbReference>
<keyword evidence="5" id="KW-0789">Thiol protease inhibitor</keyword>
<dbReference type="PaxDb" id="8355-A0A1L8HC13"/>
<evidence type="ECO:0000313" key="8">
    <source>
        <dbReference type="RefSeq" id="XP_018101304.1"/>
    </source>
</evidence>
<dbReference type="OMA" id="AIHARIY"/>
<dbReference type="PANTHER" id="PTHR11414:SF27">
    <property type="entry name" value="CYSTATIN-A-LIKE"/>
    <property type="match status" value="1"/>
</dbReference>
<dbReference type="PROSITE" id="PS00287">
    <property type="entry name" value="CYSTATIN"/>
    <property type="match status" value="1"/>
</dbReference>
<evidence type="ECO:0000256" key="1">
    <source>
        <dbReference type="ARBA" id="ARBA00004496"/>
    </source>
</evidence>
<dbReference type="InterPro" id="IPR046350">
    <property type="entry name" value="Cystatin_sf"/>
</dbReference>
<comment type="similarity">
    <text evidence="2">Belongs to the cystatin family.</text>
</comment>
<keyword evidence="4" id="KW-0646">Protease inhibitor</keyword>
<feature type="region of interest" description="Disordered" evidence="6">
    <location>
        <begin position="1"/>
        <end position="21"/>
    </location>
</feature>
<proteinExistence type="inferred from homology"/>
<comment type="subcellular location">
    <subcellularLocation>
        <location evidence="1">Cytoplasm</location>
    </subcellularLocation>
</comment>
<dbReference type="GO" id="GO:0004869">
    <property type="term" value="F:cysteine-type endopeptidase inhibitor activity"/>
    <property type="evidence" value="ECO:0000318"/>
    <property type="project" value="GO_Central"/>
</dbReference>
<dbReference type="STRING" id="8355.A0A1L8HC13"/>
<evidence type="ECO:0000313" key="7">
    <source>
        <dbReference type="Proteomes" id="UP000186698"/>
    </source>
</evidence>
<accession>A0A1L8HC13</accession>
<feature type="compositionally biased region" description="Basic and acidic residues" evidence="6">
    <location>
        <begin position="11"/>
        <end position="21"/>
    </location>
</feature>
<dbReference type="OrthoDB" id="2429551at2759"/>
<dbReference type="PANTHER" id="PTHR11414">
    <property type="entry name" value="CYSTATIN FAMILY MEMBER"/>
    <property type="match status" value="1"/>
</dbReference>
<keyword evidence="7" id="KW-1185">Reference proteome</keyword>
<name>A0A1L8HC13_XENLA</name>
<protein>
    <submittedName>
        <fullName evidence="8">Cystatin-A isoform X1</fullName>
    </submittedName>
</protein>
<dbReference type="AlphaFoldDB" id="A0A1L8HC13"/>
<evidence type="ECO:0000256" key="5">
    <source>
        <dbReference type="ARBA" id="ARBA00022704"/>
    </source>
</evidence>
<dbReference type="GeneID" id="108707815"/>
<sequence length="98" mass="10948">MAPKKVGGLSEVREPTAEEQKLADQVKEDAVKKIGRNVSTFKVVQVSTQVVAGTNYFLKVKVACDEFIHIRIYKDLKGKVELSNVKDCQTKDSPLVHF</sequence>